<evidence type="ECO:0000313" key="4">
    <source>
        <dbReference type="Proteomes" id="UP000319263"/>
    </source>
</evidence>
<dbReference type="Pfam" id="PF13088">
    <property type="entry name" value="BNR_2"/>
    <property type="match status" value="1"/>
</dbReference>
<organism evidence="3 4">
    <name type="scientific">Microlunatus elymi</name>
    <dbReference type="NCBI Taxonomy" id="2596828"/>
    <lineage>
        <taxon>Bacteria</taxon>
        <taxon>Bacillati</taxon>
        <taxon>Actinomycetota</taxon>
        <taxon>Actinomycetes</taxon>
        <taxon>Propionibacteriales</taxon>
        <taxon>Propionibacteriaceae</taxon>
        <taxon>Microlunatus</taxon>
    </lineage>
</organism>
<reference evidence="3 4" key="1">
    <citation type="submission" date="2019-07" db="EMBL/GenBank/DDBJ databases">
        <title>Microlunatus dokdonensis sp. nov. isolated from the rhizospheric soil of the wild plant Elymus tsukushiensis.</title>
        <authorList>
            <person name="Ghim S.-Y."/>
            <person name="Hwang Y.-J."/>
            <person name="Son J.-S."/>
            <person name="Shin J.-H."/>
        </authorList>
    </citation>
    <scope>NUCLEOTIDE SEQUENCE [LARGE SCALE GENOMIC DNA]</scope>
    <source>
        <strain evidence="3 4">KUDC0627</strain>
    </source>
</reference>
<dbReference type="CDD" id="cd15482">
    <property type="entry name" value="Sialidase_non-viral"/>
    <property type="match status" value="1"/>
</dbReference>
<accession>A0A516Q0W7</accession>
<dbReference type="EMBL" id="CP041692">
    <property type="protein sequence ID" value="QDP97083.1"/>
    <property type="molecule type" value="Genomic_DNA"/>
</dbReference>
<dbReference type="PANTHER" id="PTHR43752:SF2">
    <property type="entry name" value="BNR_ASP-BOX REPEAT FAMILY PROTEIN"/>
    <property type="match status" value="1"/>
</dbReference>
<name>A0A516Q0W7_9ACTN</name>
<dbReference type="InterPro" id="IPR011040">
    <property type="entry name" value="Sialidase"/>
</dbReference>
<dbReference type="PANTHER" id="PTHR43752">
    <property type="entry name" value="BNR/ASP-BOX REPEAT FAMILY PROTEIN"/>
    <property type="match status" value="1"/>
</dbReference>
<evidence type="ECO:0000259" key="2">
    <source>
        <dbReference type="Pfam" id="PF13088"/>
    </source>
</evidence>
<evidence type="ECO:0000256" key="1">
    <source>
        <dbReference type="SAM" id="SignalP"/>
    </source>
</evidence>
<keyword evidence="4" id="KW-1185">Reference proteome</keyword>
<feature type="domain" description="Sialidase" evidence="2">
    <location>
        <begin position="92"/>
        <end position="365"/>
    </location>
</feature>
<dbReference type="OrthoDB" id="5165766at2"/>
<evidence type="ECO:0000313" key="3">
    <source>
        <dbReference type="EMBL" id="QDP97083.1"/>
    </source>
</evidence>
<dbReference type="SUPFAM" id="SSF50939">
    <property type="entry name" value="Sialidases"/>
    <property type="match status" value="1"/>
</dbReference>
<dbReference type="Proteomes" id="UP000319263">
    <property type="component" value="Chromosome"/>
</dbReference>
<dbReference type="AlphaFoldDB" id="A0A516Q0W7"/>
<dbReference type="KEGG" id="mik:FOE78_15145"/>
<keyword evidence="1" id="KW-0732">Signal</keyword>
<dbReference type="Gene3D" id="2.120.10.10">
    <property type="match status" value="1"/>
</dbReference>
<gene>
    <name evidence="3" type="ORF">FOE78_15145</name>
</gene>
<sequence>MKRATSERPRLLSKVRLTVAAAAAGTLTLLAVGSAALPGTAASADGRPGVAQGPAGGYACRQYLPLPDNSYLPPDITKWRVHAGTLAQAPNGDLLYAFYGGKSEGSADQNLYLSRLPKGESTWQKPQLLFDEPGKADGNPILWTDGKVVHAFFVTIFGHGWEQSSIRQISSVDNGRSWSAPTYIHQDWGLMTGTRPFRMSNGEVLLPVYDEAASTSGFMIAGPDLKTWTAYPSNHEDWLHSPNGSIQPTVVELEPGHLLAYLRTGDGSVYRTQSTDYGRTWSTPERSELGNPNSRVALLKLDNGDLVVGYNPWVEHHSPLRISLSTDKTKTWTPPWSYTVDVENAMGPQYTYPYLIQSDDGMIHMAYSANRDRMAEITFNEQYLESGVSLLSKDGWGATEFRNGRVSSVDRCKFRMGQG</sequence>
<protein>
    <recommendedName>
        <fullName evidence="2">Sialidase domain-containing protein</fullName>
    </recommendedName>
</protein>
<feature type="signal peptide" evidence="1">
    <location>
        <begin position="1"/>
        <end position="31"/>
    </location>
</feature>
<proteinExistence type="predicted"/>
<feature type="chain" id="PRO_5039398826" description="Sialidase domain-containing protein" evidence="1">
    <location>
        <begin position="32"/>
        <end position="419"/>
    </location>
</feature>
<dbReference type="InterPro" id="IPR036278">
    <property type="entry name" value="Sialidase_sf"/>
</dbReference>
<dbReference type="RefSeq" id="WP_143987044.1">
    <property type="nucleotide sequence ID" value="NZ_CP041692.1"/>
</dbReference>